<accession>A0A0N0Y002</accession>
<organism evidence="1 2">
    <name type="scientific">Streptomyces chattanoogensis</name>
    <dbReference type="NCBI Taxonomy" id="66876"/>
    <lineage>
        <taxon>Bacteria</taxon>
        <taxon>Bacillati</taxon>
        <taxon>Actinomycetota</taxon>
        <taxon>Actinomycetes</taxon>
        <taxon>Kitasatosporales</taxon>
        <taxon>Streptomycetaceae</taxon>
        <taxon>Streptomyces</taxon>
    </lineage>
</organism>
<dbReference type="Proteomes" id="UP000037982">
    <property type="component" value="Unassembled WGS sequence"/>
</dbReference>
<sequence>MTKVLGLDLSLTSTGIAGRGWTTTIKPANRSRTHRDRSNPTNDARLRTAYNHQRLTAITSQLDDYLTGVDLVVIEGLAYDAHDTDRQLAGLSWIVRDRLWRRGISYAAVPPSTLKQFVTGTGAADKALMWGMVTDWFAWFDGTTHDEADAAGLMAMGYAYLGDPLSPVLEHQATALSKVVWPELPAAA</sequence>
<dbReference type="InterPro" id="IPR036397">
    <property type="entry name" value="RNaseH_sf"/>
</dbReference>
<gene>
    <name evidence="1" type="ORF">ADL29_07500</name>
</gene>
<dbReference type="RefSeq" id="WP_053922932.1">
    <property type="nucleotide sequence ID" value="NZ_LGKG01000038.1"/>
</dbReference>
<dbReference type="EMBL" id="LGKG01000038">
    <property type="protein sequence ID" value="KPC65373.1"/>
    <property type="molecule type" value="Genomic_DNA"/>
</dbReference>
<feature type="non-terminal residue" evidence="1">
    <location>
        <position position="188"/>
    </location>
</feature>
<dbReference type="SUPFAM" id="SSF53098">
    <property type="entry name" value="Ribonuclease H-like"/>
    <property type="match status" value="1"/>
</dbReference>
<dbReference type="PATRIC" id="fig|66876.3.peg.1642"/>
<evidence type="ECO:0000313" key="1">
    <source>
        <dbReference type="EMBL" id="KPC65373.1"/>
    </source>
</evidence>
<dbReference type="Gene3D" id="3.30.420.10">
    <property type="entry name" value="Ribonuclease H-like superfamily/Ribonuclease H"/>
    <property type="match status" value="1"/>
</dbReference>
<name>A0A0N0Y002_9ACTN</name>
<dbReference type="InterPro" id="IPR012337">
    <property type="entry name" value="RNaseH-like_sf"/>
</dbReference>
<comment type="caution">
    <text evidence="1">The sequence shown here is derived from an EMBL/GenBank/DDBJ whole genome shotgun (WGS) entry which is preliminary data.</text>
</comment>
<keyword evidence="2" id="KW-1185">Reference proteome</keyword>
<dbReference type="AlphaFoldDB" id="A0A0N0Y002"/>
<protein>
    <submittedName>
        <fullName evidence="1">Uncharacterized protein</fullName>
    </submittedName>
</protein>
<evidence type="ECO:0000313" key="2">
    <source>
        <dbReference type="Proteomes" id="UP000037982"/>
    </source>
</evidence>
<reference evidence="2" key="1">
    <citation type="submission" date="2015-07" db="EMBL/GenBank/DDBJ databases">
        <authorList>
            <person name="Ju K.-S."/>
            <person name="Doroghazi J.R."/>
            <person name="Metcalf W.W."/>
        </authorList>
    </citation>
    <scope>NUCLEOTIDE SEQUENCE [LARGE SCALE GENOMIC DNA]</scope>
    <source>
        <strain evidence="2">NRRL ISP-5002</strain>
    </source>
</reference>
<proteinExistence type="predicted"/>
<dbReference type="GO" id="GO:0003676">
    <property type="term" value="F:nucleic acid binding"/>
    <property type="evidence" value="ECO:0007669"/>
    <property type="project" value="InterPro"/>
</dbReference>